<keyword evidence="11" id="KW-1185">Reference proteome</keyword>
<dbReference type="InterPro" id="IPR001005">
    <property type="entry name" value="SANT/Myb"/>
</dbReference>
<dbReference type="SMART" id="SM00717">
    <property type="entry name" value="SANT"/>
    <property type="match status" value="3"/>
</dbReference>
<dbReference type="PANTHER" id="PTHR46621">
    <property type="entry name" value="SNRNA-ACTIVATING PROTEIN COMPLEX SUBUNIT 4"/>
    <property type="match status" value="1"/>
</dbReference>
<dbReference type="SMART" id="SM00355">
    <property type="entry name" value="ZnF_C2H2"/>
    <property type="match status" value="3"/>
</dbReference>
<evidence type="ECO:0000256" key="5">
    <source>
        <dbReference type="PROSITE-ProRule" id="PRU00042"/>
    </source>
</evidence>
<dbReference type="PANTHER" id="PTHR46621:SF1">
    <property type="entry name" value="SNRNA-ACTIVATING PROTEIN COMPLEX SUBUNIT 4"/>
    <property type="match status" value="1"/>
</dbReference>
<dbReference type="PROSITE" id="PS51294">
    <property type="entry name" value="HTH_MYB"/>
    <property type="match status" value="3"/>
</dbReference>
<dbReference type="GO" id="GO:0042795">
    <property type="term" value="P:snRNA transcription by RNA polymerase II"/>
    <property type="evidence" value="ECO:0007669"/>
    <property type="project" value="TreeGrafter"/>
</dbReference>
<dbReference type="PROSITE" id="PS50157">
    <property type="entry name" value="ZINC_FINGER_C2H2_2"/>
    <property type="match status" value="1"/>
</dbReference>
<keyword evidence="5" id="KW-0479">Metal-binding</keyword>
<evidence type="ECO:0000256" key="3">
    <source>
        <dbReference type="ARBA" id="ARBA00023163"/>
    </source>
</evidence>
<feature type="domain" description="Myb-like" evidence="7">
    <location>
        <begin position="10"/>
        <end position="55"/>
    </location>
</feature>
<evidence type="ECO:0000259" key="8">
    <source>
        <dbReference type="PROSITE" id="PS50157"/>
    </source>
</evidence>
<dbReference type="OrthoDB" id="2143914at2759"/>
<accession>S8FT27</accession>
<dbReference type="AlphaFoldDB" id="S8FT27"/>
<dbReference type="GO" id="GO:0001006">
    <property type="term" value="F:RNA polymerase III type 3 promoter sequence-specific DNA binding"/>
    <property type="evidence" value="ECO:0007669"/>
    <property type="project" value="TreeGrafter"/>
</dbReference>
<dbReference type="GO" id="GO:0000978">
    <property type="term" value="F:RNA polymerase II cis-regulatory region sequence-specific DNA binding"/>
    <property type="evidence" value="ECO:0007669"/>
    <property type="project" value="TreeGrafter"/>
</dbReference>
<dbReference type="Gene3D" id="3.30.160.60">
    <property type="entry name" value="Classic Zinc Finger"/>
    <property type="match status" value="1"/>
</dbReference>
<evidence type="ECO:0000256" key="4">
    <source>
        <dbReference type="ARBA" id="ARBA00023242"/>
    </source>
</evidence>
<evidence type="ECO:0000256" key="2">
    <source>
        <dbReference type="ARBA" id="ARBA00023125"/>
    </source>
</evidence>
<evidence type="ECO:0000256" key="1">
    <source>
        <dbReference type="ARBA" id="ARBA00023015"/>
    </source>
</evidence>
<evidence type="ECO:0000259" key="9">
    <source>
        <dbReference type="PROSITE" id="PS51294"/>
    </source>
</evidence>
<keyword evidence="2" id="KW-0238">DNA-binding</keyword>
<sequence length="617" mass="67222">MSTERGVGKPWTPEEDRLLTQAVAIHGEVDNWKTVALSVPGRTNKACRKRWLHSLSPNVKKTAWTAEEDQKLLSLYTLHGSKWAVIARNISGRTDDACSKRYREALDPSLKRDEWTSEEDGKLLDAYARLGGRWGHIGQELNRSGLACRNRWRMMERKKSAGTRHAAANSASSDAPTVAAPLQEAQEPQPQPFQWQPEMDQSFWDTPLAPPPSAPTEFPTTPVVHGNEPTEHFCTCPFHSQPSGGQLFCGMPFPHDQLALPLLQQDGSVNGSQQQASCNYDAPLPSEFNAAFNMPMPSDPQRSSLPDDQSNAFYDMSFAADTSEGSGVMASADPVPLNADTYAQISSDDDPGHGDGMAIDAPSNSTSQHTGQVESAGASPSPPRTPDQETEDQQSTDGPRPARSYYRTPAEKAKSVPTRTRHIVRDGLPPRLSSTLPATNDPSVLAYACGHPSCWPNDATSSIACYATSKELNDHHKAEHAEDLGGSTPFRCGLPGCKKSWKSINGLQYHLQVSKAHFQQALAVIQPAGPTAGGTSTPVNDSHSDESQPKPRKIYPCPHPGCRNQYKQLSGLRYHLARGHPTELPVQLDIVPPSLARKVAEKQRRRDSSAAVDTCTA</sequence>
<keyword evidence="3" id="KW-0804">Transcription</keyword>
<evidence type="ECO:0000256" key="6">
    <source>
        <dbReference type="SAM" id="MobiDB-lite"/>
    </source>
</evidence>
<dbReference type="GO" id="GO:0042796">
    <property type="term" value="P:snRNA transcription by RNA polymerase III"/>
    <property type="evidence" value="ECO:0007669"/>
    <property type="project" value="TreeGrafter"/>
</dbReference>
<name>S8FT27_FOMSC</name>
<dbReference type="InterPro" id="IPR017930">
    <property type="entry name" value="Myb_dom"/>
</dbReference>
<keyword evidence="5" id="KW-0863">Zinc-finger</keyword>
<dbReference type="InterPro" id="IPR013087">
    <property type="entry name" value="Znf_C2H2_type"/>
</dbReference>
<dbReference type="Pfam" id="PF00249">
    <property type="entry name" value="Myb_DNA-binding"/>
    <property type="match status" value="1"/>
</dbReference>
<protein>
    <submittedName>
        <fullName evidence="10">Uncharacterized protein</fullName>
    </submittedName>
</protein>
<feature type="domain" description="HTH myb-type" evidence="9">
    <location>
        <begin position="111"/>
        <end position="160"/>
    </location>
</feature>
<proteinExistence type="predicted"/>
<dbReference type="Gene3D" id="1.10.10.60">
    <property type="entry name" value="Homeodomain-like"/>
    <property type="match status" value="3"/>
</dbReference>
<dbReference type="CDD" id="cd00167">
    <property type="entry name" value="SANT"/>
    <property type="match status" value="2"/>
</dbReference>
<evidence type="ECO:0000313" key="11">
    <source>
        <dbReference type="Proteomes" id="UP000015241"/>
    </source>
</evidence>
<evidence type="ECO:0000313" key="10">
    <source>
        <dbReference type="EMBL" id="EPT04386.1"/>
    </source>
</evidence>
<feature type="region of interest" description="Disordered" evidence="6">
    <location>
        <begin position="291"/>
        <end position="310"/>
    </location>
</feature>
<dbReference type="eggNOG" id="KOG0048">
    <property type="taxonomic scope" value="Eukaryota"/>
</dbReference>
<feature type="domain" description="HTH myb-type" evidence="9">
    <location>
        <begin position="1"/>
        <end position="51"/>
    </location>
</feature>
<keyword evidence="5" id="KW-0862">Zinc</keyword>
<feature type="compositionally biased region" description="Polar residues" evidence="6">
    <location>
        <begin position="300"/>
        <end position="310"/>
    </location>
</feature>
<feature type="domain" description="HTH myb-type" evidence="9">
    <location>
        <begin position="56"/>
        <end position="110"/>
    </location>
</feature>
<dbReference type="GO" id="GO:0008270">
    <property type="term" value="F:zinc ion binding"/>
    <property type="evidence" value="ECO:0007669"/>
    <property type="project" value="UniProtKB-KW"/>
</dbReference>
<feature type="region of interest" description="Disordered" evidence="6">
    <location>
        <begin position="529"/>
        <end position="558"/>
    </location>
</feature>
<feature type="domain" description="C2H2-type" evidence="8">
    <location>
        <begin position="555"/>
        <end position="585"/>
    </location>
</feature>
<feature type="region of interest" description="Disordered" evidence="6">
    <location>
        <begin position="341"/>
        <end position="420"/>
    </location>
</feature>
<evidence type="ECO:0000259" key="7">
    <source>
        <dbReference type="PROSITE" id="PS50090"/>
    </source>
</evidence>
<dbReference type="GO" id="GO:0019185">
    <property type="term" value="C:snRNA-activating protein complex"/>
    <property type="evidence" value="ECO:0007669"/>
    <property type="project" value="TreeGrafter"/>
</dbReference>
<dbReference type="InParanoid" id="S8FT27"/>
<keyword evidence="4" id="KW-0539">Nucleus</keyword>
<feature type="domain" description="Myb-like" evidence="7">
    <location>
        <begin position="107"/>
        <end position="156"/>
    </location>
</feature>
<gene>
    <name evidence="10" type="ORF">FOMPIDRAFT_1157558</name>
</gene>
<dbReference type="PROSITE" id="PS00028">
    <property type="entry name" value="ZINC_FINGER_C2H2_1"/>
    <property type="match status" value="1"/>
</dbReference>
<dbReference type="Proteomes" id="UP000015241">
    <property type="component" value="Unassembled WGS sequence"/>
</dbReference>
<dbReference type="EMBL" id="KE504127">
    <property type="protein sequence ID" value="EPT04386.1"/>
    <property type="molecule type" value="Genomic_DNA"/>
</dbReference>
<reference evidence="10 11" key="1">
    <citation type="journal article" date="2012" name="Science">
        <title>The Paleozoic origin of enzymatic lignin decomposition reconstructed from 31 fungal genomes.</title>
        <authorList>
            <person name="Floudas D."/>
            <person name="Binder M."/>
            <person name="Riley R."/>
            <person name="Barry K."/>
            <person name="Blanchette R.A."/>
            <person name="Henrissat B."/>
            <person name="Martinez A.T."/>
            <person name="Otillar R."/>
            <person name="Spatafora J.W."/>
            <person name="Yadav J.S."/>
            <person name="Aerts A."/>
            <person name="Benoit I."/>
            <person name="Boyd A."/>
            <person name="Carlson A."/>
            <person name="Copeland A."/>
            <person name="Coutinho P.M."/>
            <person name="de Vries R.P."/>
            <person name="Ferreira P."/>
            <person name="Findley K."/>
            <person name="Foster B."/>
            <person name="Gaskell J."/>
            <person name="Glotzer D."/>
            <person name="Gorecki P."/>
            <person name="Heitman J."/>
            <person name="Hesse C."/>
            <person name="Hori C."/>
            <person name="Igarashi K."/>
            <person name="Jurgens J.A."/>
            <person name="Kallen N."/>
            <person name="Kersten P."/>
            <person name="Kohler A."/>
            <person name="Kuees U."/>
            <person name="Kumar T.K.A."/>
            <person name="Kuo A."/>
            <person name="LaButti K."/>
            <person name="Larrondo L.F."/>
            <person name="Lindquist E."/>
            <person name="Ling A."/>
            <person name="Lombard V."/>
            <person name="Lucas S."/>
            <person name="Lundell T."/>
            <person name="Martin R."/>
            <person name="McLaughlin D.J."/>
            <person name="Morgenstern I."/>
            <person name="Morin E."/>
            <person name="Murat C."/>
            <person name="Nagy L.G."/>
            <person name="Nolan M."/>
            <person name="Ohm R.A."/>
            <person name="Patyshakuliyeva A."/>
            <person name="Rokas A."/>
            <person name="Ruiz-Duenas F.J."/>
            <person name="Sabat G."/>
            <person name="Salamov A."/>
            <person name="Samejima M."/>
            <person name="Schmutz J."/>
            <person name="Slot J.C."/>
            <person name="St John F."/>
            <person name="Stenlid J."/>
            <person name="Sun H."/>
            <person name="Sun S."/>
            <person name="Syed K."/>
            <person name="Tsang A."/>
            <person name="Wiebenga A."/>
            <person name="Young D."/>
            <person name="Pisabarro A."/>
            <person name="Eastwood D.C."/>
            <person name="Martin F."/>
            <person name="Cullen D."/>
            <person name="Grigoriev I.V."/>
            <person name="Hibbett D.S."/>
        </authorList>
    </citation>
    <scope>NUCLEOTIDE SEQUENCE</scope>
    <source>
        <strain evidence="11">FP-58527</strain>
    </source>
</reference>
<dbReference type="STRING" id="743788.S8FT27"/>
<dbReference type="Pfam" id="PF13921">
    <property type="entry name" value="Myb_DNA-bind_6"/>
    <property type="match status" value="1"/>
</dbReference>
<organism evidence="10 11">
    <name type="scientific">Fomitopsis schrenkii</name>
    <name type="common">Brown rot fungus</name>
    <dbReference type="NCBI Taxonomy" id="2126942"/>
    <lineage>
        <taxon>Eukaryota</taxon>
        <taxon>Fungi</taxon>
        <taxon>Dikarya</taxon>
        <taxon>Basidiomycota</taxon>
        <taxon>Agaricomycotina</taxon>
        <taxon>Agaricomycetes</taxon>
        <taxon>Polyporales</taxon>
        <taxon>Fomitopsis</taxon>
    </lineage>
</organism>
<feature type="region of interest" description="Disordered" evidence="6">
    <location>
        <begin position="157"/>
        <end position="187"/>
    </location>
</feature>
<dbReference type="InterPro" id="IPR009057">
    <property type="entry name" value="Homeodomain-like_sf"/>
</dbReference>
<dbReference type="PROSITE" id="PS50090">
    <property type="entry name" value="MYB_LIKE"/>
    <property type="match status" value="3"/>
</dbReference>
<dbReference type="InterPro" id="IPR051575">
    <property type="entry name" value="Myb-like_DNA-bd"/>
</dbReference>
<dbReference type="HOGENOM" id="CLU_021970_0_0_1"/>
<feature type="compositionally biased region" description="Polar residues" evidence="6">
    <location>
        <begin position="362"/>
        <end position="373"/>
    </location>
</feature>
<dbReference type="SUPFAM" id="SSF46689">
    <property type="entry name" value="Homeodomain-like"/>
    <property type="match status" value="2"/>
</dbReference>
<feature type="domain" description="Myb-like" evidence="7">
    <location>
        <begin position="56"/>
        <end position="106"/>
    </location>
</feature>
<keyword evidence="1" id="KW-0805">Transcription regulation</keyword>